<dbReference type="Proteomes" id="UP000184383">
    <property type="component" value="Unassembled WGS sequence"/>
</dbReference>
<dbReference type="InterPro" id="IPR000560">
    <property type="entry name" value="His_Pase_clade-2"/>
</dbReference>
<dbReference type="VEuPathDB" id="FungiDB:ASPWEDRAFT_101572"/>
<dbReference type="GeneID" id="63743248"/>
<dbReference type="RefSeq" id="XP_040694733.1">
    <property type="nucleotide sequence ID" value="XM_040827400.1"/>
</dbReference>
<keyword evidence="4" id="KW-0325">Glycoprotein</keyword>
<dbReference type="GO" id="GO:0016158">
    <property type="term" value="F:inositol hexakisphosphate 3-phosphatase activity"/>
    <property type="evidence" value="ECO:0007669"/>
    <property type="project" value="UniProtKB-EC"/>
</dbReference>
<evidence type="ECO:0000313" key="8">
    <source>
        <dbReference type="EMBL" id="OJJ41057.1"/>
    </source>
</evidence>
<dbReference type="GO" id="GO:0009277">
    <property type="term" value="C:fungal-type cell wall"/>
    <property type="evidence" value="ECO:0007669"/>
    <property type="project" value="TreeGrafter"/>
</dbReference>
<feature type="active site" description="Proton donor" evidence="5">
    <location>
        <position position="350"/>
    </location>
</feature>
<accession>A0A1L9S1L0</accession>
<feature type="active site" description="Nucleophile" evidence="5">
    <location>
        <position position="95"/>
    </location>
</feature>
<dbReference type="STRING" id="1073089.A0A1L9S1L0"/>
<feature type="disulfide bond" evidence="6">
    <location>
        <begin position="84"/>
        <end position="399"/>
    </location>
</feature>
<keyword evidence="9" id="KW-1185">Reference proteome</keyword>
<sequence>MVVLHSTLTAALCLFAATSATASSGQIPLSFNDDTPDYQEFSHGRKQFSQKFLDGYSFLKHYGGLGPYSDRESYGIDRDTPAGCEVDQVIMIKRHGERFPTTNTGKSMAKTLRKLDDIDVSSRDGDLAFLKHWTYYVPSECYLNAETTTGPYAGLRDAFKHGKQYRKRYGHLWDGQLTVPIFAGDYPRVIDTAHVFGEGFFGHHAYKTKAAMNIISEDVSQGADSLTPGCPSGNKDHPCSRKYLLPQFDVAADRLNFQYENLNLTAADIQNLMSVAAFELNARPSSPWVDVFTLDEWVSFGYSQDLWFYYCAGPGNDYMSAVGSVYVNASLTLLNQGPSAGRLSFNFAHDTNIVPIVTALGLATPTEHLPVDRIPFGNPFSIGNIVPMGGHLTIERLTCDATPISSAGTYVRLVLNEAVVPFHFCQSGPGYSCPLDEYTSILSESLPNYVDKCGIPESDPQYLDFWWNYSDSNKDNFLNKTQPCP</sequence>
<feature type="chain" id="PRO_5012702224" description="3-phytase" evidence="7">
    <location>
        <begin position="23"/>
        <end position="485"/>
    </location>
</feature>
<dbReference type="CDD" id="cd07061">
    <property type="entry name" value="HP_HAP_like"/>
    <property type="match status" value="1"/>
</dbReference>
<evidence type="ECO:0000256" key="3">
    <source>
        <dbReference type="ARBA" id="ARBA00022801"/>
    </source>
</evidence>
<comment type="similarity">
    <text evidence="1">Belongs to the histidine acid phosphatase family.</text>
</comment>
<dbReference type="PIRSF" id="PIRSF000894">
    <property type="entry name" value="Acid_phosphatase"/>
    <property type="match status" value="1"/>
</dbReference>
<feature type="signal peptide" evidence="7">
    <location>
        <begin position="1"/>
        <end position="22"/>
    </location>
</feature>
<evidence type="ECO:0000256" key="2">
    <source>
        <dbReference type="ARBA" id="ARBA00012632"/>
    </source>
</evidence>
<organism evidence="8 9">
    <name type="scientific">Aspergillus wentii DTO 134E9</name>
    <dbReference type="NCBI Taxonomy" id="1073089"/>
    <lineage>
        <taxon>Eukaryota</taxon>
        <taxon>Fungi</taxon>
        <taxon>Dikarya</taxon>
        <taxon>Ascomycota</taxon>
        <taxon>Pezizomycotina</taxon>
        <taxon>Eurotiomycetes</taxon>
        <taxon>Eurotiomycetidae</taxon>
        <taxon>Eurotiales</taxon>
        <taxon>Aspergillaceae</taxon>
        <taxon>Aspergillus</taxon>
        <taxon>Aspergillus subgen. Cremei</taxon>
    </lineage>
</organism>
<dbReference type="EMBL" id="KV878209">
    <property type="protein sequence ID" value="OJJ41057.1"/>
    <property type="molecule type" value="Genomic_DNA"/>
</dbReference>
<feature type="disulfide bond" evidence="6">
    <location>
        <begin position="425"/>
        <end position="433"/>
    </location>
</feature>
<dbReference type="Pfam" id="PF00328">
    <property type="entry name" value="His_Phos_2"/>
    <property type="match status" value="1"/>
</dbReference>
<keyword evidence="3" id="KW-0378">Hydrolase</keyword>
<evidence type="ECO:0000256" key="4">
    <source>
        <dbReference type="ARBA" id="ARBA00023180"/>
    </source>
</evidence>
<dbReference type="EC" id="3.1.3.8" evidence="2"/>
<dbReference type="Gene3D" id="3.40.50.1240">
    <property type="entry name" value="Phosphoglycerate mutase-like"/>
    <property type="match status" value="3"/>
</dbReference>
<dbReference type="PANTHER" id="PTHR20963">
    <property type="entry name" value="MULTIPLE INOSITOL POLYPHOSPHATE PHOSPHATASE-RELATED"/>
    <property type="match status" value="1"/>
</dbReference>
<protein>
    <recommendedName>
        <fullName evidence="2">3-phytase</fullName>
        <ecNumber evidence="2">3.1.3.8</ecNumber>
    </recommendedName>
</protein>
<evidence type="ECO:0000256" key="5">
    <source>
        <dbReference type="PIRSR" id="PIRSR000894-1"/>
    </source>
</evidence>
<dbReference type="SUPFAM" id="SSF53254">
    <property type="entry name" value="Phosphoglycerate mutase-like"/>
    <property type="match status" value="1"/>
</dbReference>
<dbReference type="PROSITE" id="PS00616">
    <property type="entry name" value="HIS_ACID_PHOSPHAT_1"/>
    <property type="match status" value="1"/>
</dbReference>
<keyword evidence="7" id="KW-0732">Signal</keyword>
<evidence type="ECO:0000256" key="7">
    <source>
        <dbReference type="SAM" id="SignalP"/>
    </source>
</evidence>
<evidence type="ECO:0000256" key="6">
    <source>
        <dbReference type="PIRSR" id="PIRSR000894-2"/>
    </source>
</evidence>
<dbReference type="AlphaFoldDB" id="A0A1L9S1L0"/>
<reference evidence="9" key="1">
    <citation type="journal article" date="2017" name="Genome Biol.">
        <title>Comparative genomics reveals high biological diversity and specific adaptations in the industrially and medically important fungal genus Aspergillus.</title>
        <authorList>
            <person name="de Vries R.P."/>
            <person name="Riley R."/>
            <person name="Wiebenga A."/>
            <person name="Aguilar-Osorio G."/>
            <person name="Amillis S."/>
            <person name="Uchima C.A."/>
            <person name="Anderluh G."/>
            <person name="Asadollahi M."/>
            <person name="Askin M."/>
            <person name="Barry K."/>
            <person name="Battaglia E."/>
            <person name="Bayram O."/>
            <person name="Benocci T."/>
            <person name="Braus-Stromeyer S.A."/>
            <person name="Caldana C."/>
            <person name="Canovas D."/>
            <person name="Cerqueira G.C."/>
            <person name="Chen F."/>
            <person name="Chen W."/>
            <person name="Choi C."/>
            <person name="Clum A."/>
            <person name="Dos Santos R.A."/>
            <person name="Damasio A.R."/>
            <person name="Diallinas G."/>
            <person name="Emri T."/>
            <person name="Fekete E."/>
            <person name="Flipphi M."/>
            <person name="Freyberg S."/>
            <person name="Gallo A."/>
            <person name="Gournas C."/>
            <person name="Habgood R."/>
            <person name="Hainaut M."/>
            <person name="Harispe M.L."/>
            <person name="Henrissat B."/>
            <person name="Hilden K.S."/>
            <person name="Hope R."/>
            <person name="Hossain A."/>
            <person name="Karabika E."/>
            <person name="Karaffa L."/>
            <person name="Karanyi Z."/>
            <person name="Krasevec N."/>
            <person name="Kuo A."/>
            <person name="Kusch H."/>
            <person name="LaButti K."/>
            <person name="Lagendijk E.L."/>
            <person name="Lapidus A."/>
            <person name="Levasseur A."/>
            <person name="Lindquist E."/>
            <person name="Lipzen A."/>
            <person name="Logrieco A.F."/>
            <person name="MacCabe A."/>
            <person name="Maekelae M.R."/>
            <person name="Malavazi I."/>
            <person name="Melin P."/>
            <person name="Meyer V."/>
            <person name="Mielnichuk N."/>
            <person name="Miskei M."/>
            <person name="Molnar A.P."/>
            <person name="Mule G."/>
            <person name="Ngan C.Y."/>
            <person name="Orejas M."/>
            <person name="Orosz E."/>
            <person name="Ouedraogo J.P."/>
            <person name="Overkamp K.M."/>
            <person name="Park H.-S."/>
            <person name="Perrone G."/>
            <person name="Piumi F."/>
            <person name="Punt P.J."/>
            <person name="Ram A.F."/>
            <person name="Ramon A."/>
            <person name="Rauscher S."/>
            <person name="Record E."/>
            <person name="Riano-Pachon D.M."/>
            <person name="Robert V."/>
            <person name="Roehrig J."/>
            <person name="Ruller R."/>
            <person name="Salamov A."/>
            <person name="Salih N.S."/>
            <person name="Samson R.A."/>
            <person name="Sandor E."/>
            <person name="Sanguinetti M."/>
            <person name="Schuetze T."/>
            <person name="Sepcic K."/>
            <person name="Shelest E."/>
            <person name="Sherlock G."/>
            <person name="Sophianopoulou V."/>
            <person name="Squina F.M."/>
            <person name="Sun H."/>
            <person name="Susca A."/>
            <person name="Todd R.B."/>
            <person name="Tsang A."/>
            <person name="Unkles S.E."/>
            <person name="van de Wiele N."/>
            <person name="van Rossen-Uffink D."/>
            <person name="Oliveira J.V."/>
            <person name="Vesth T.C."/>
            <person name="Visser J."/>
            <person name="Yu J.-H."/>
            <person name="Zhou M."/>
            <person name="Andersen M.R."/>
            <person name="Archer D.B."/>
            <person name="Baker S.E."/>
            <person name="Benoit I."/>
            <person name="Brakhage A.A."/>
            <person name="Braus G.H."/>
            <person name="Fischer R."/>
            <person name="Frisvad J.C."/>
            <person name="Goldman G.H."/>
            <person name="Houbraken J."/>
            <person name="Oakley B."/>
            <person name="Pocsi I."/>
            <person name="Scazzocchio C."/>
            <person name="Seiboth B."/>
            <person name="vanKuyk P.A."/>
            <person name="Wortman J."/>
            <person name="Dyer P.S."/>
            <person name="Grigoriev I.V."/>
        </authorList>
    </citation>
    <scope>NUCLEOTIDE SEQUENCE [LARGE SCALE GENOMIC DNA]</scope>
    <source>
        <strain evidence="9">DTO 134E9</strain>
    </source>
</reference>
<dbReference type="InterPro" id="IPR029033">
    <property type="entry name" value="His_PPase_superfam"/>
</dbReference>
<name>A0A1L9S1L0_ASPWE</name>
<dbReference type="OrthoDB" id="6509975at2759"/>
<dbReference type="InterPro" id="IPR016274">
    <property type="entry name" value="Histidine_acid_Pase_euk"/>
</dbReference>
<dbReference type="GO" id="GO:0003993">
    <property type="term" value="F:acid phosphatase activity"/>
    <property type="evidence" value="ECO:0007669"/>
    <property type="project" value="TreeGrafter"/>
</dbReference>
<evidence type="ECO:0000313" key="9">
    <source>
        <dbReference type="Proteomes" id="UP000184383"/>
    </source>
</evidence>
<dbReference type="PROSITE" id="PS00778">
    <property type="entry name" value="HIS_ACID_PHOSPHAT_2"/>
    <property type="match status" value="1"/>
</dbReference>
<gene>
    <name evidence="8" type="ORF">ASPWEDRAFT_101572</name>
</gene>
<dbReference type="InterPro" id="IPR033379">
    <property type="entry name" value="Acid_Pase_AS"/>
</dbReference>
<evidence type="ECO:0000256" key="1">
    <source>
        <dbReference type="ARBA" id="ARBA00005375"/>
    </source>
</evidence>
<dbReference type="PANTHER" id="PTHR20963:SF18">
    <property type="entry name" value="ACID PHOSPHATASE PHO11-RELATED"/>
    <property type="match status" value="1"/>
</dbReference>
<proteinExistence type="inferred from homology"/>
<keyword evidence="6" id="KW-1015">Disulfide bond</keyword>